<feature type="region of interest" description="Disordered" evidence="6">
    <location>
        <begin position="902"/>
        <end position="928"/>
    </location>
</feature>
<accession>A0AAR5QKR6</accession>
<sequence>MSKHYVYSGDQAIIIPDGTILWNDESNDQSTLHYFDANDSTINENYVTAIDSNETQYLSILEASNTNGISLEDLHLTVEHEDESIGITNDNPVEKNCTEQIQQNDPDDNAEVVVFTMDGSDDLYGIQMTCDETGNIRKYQFKFRATSDGQLEPIPETVTLLPDEDQLLQSQSGEIEQTDQSQSTERAQEYFLVPGQSDCSEKILTENGQVEELNLQHVYIEETCLPNDQLNTVSIKGEHFLGMESEGEFEQALFDQNIHSSIICKEENQIDSHSSDALQLYQQEAETSNQFGAPEENQEQQFLNIDSQQTDEDLVQQLFCGQHNQIEVQYETELEPEDSPTECEYSEAYENHENPMDYAVEYIQAADNLNQNCDTEQYGHIENYQSAEGEVPIETNTVPRHLDQISQHSSVQRSNILKNPVTSDKENKSKLRYYVVYREKENMNSLAEEKTKSVSQVPTEPKLTKLANPRSVLRTSVLAQKEHRLKRNTSVPETDLFDKRFARNKDALRAKHFHNFLNKTTIPHAPIRQHRQPRKQEIKPIVERSRGEIIIQEVIVSSSGFVERPNKRTCENRVTAIVELSDSEDEAASGRRKSRRSWRTSESDKSVILIHSDDELDDSKTSTADKAKLSLKRSRSQRTPIKRKRKGKHRKIDRKVADPSSKDLANIDKVSEESTQLPQCDNILLPIYLIDLHKKEKNCPHCPKTFPSQNSLNTHLIHHNLENSLKNKTRLSSKPNCISTRQSLLRKVEYNHKCDKCKSTFKNIILLQKHKCIQSQGSFNCLWCLKQFNDIDLLNSHKKVHVKSNLVKNTSIITITPKKAVQRPSVSKSNVVIPSKNLASKTFKCKDCPRICDSIISLFNHMKVHKKVSCSSCLAEFSSKLLLEHHRRRNCVKIKPIHKPLLVGNSNARPPTKQLTVSNPTNKTESDTLKEPLVSGKLNCYKCNRKFSTLRNLYVHRSQAHRLNTPSKTVLTKLKNGVYKSKAAHGGIPLNDRLKMACATFRKKLSETVLTVE</sequence>
<dbReference type="PROSITE" id="PS50157">
    <property type="entry name" value="ZINC_FINGER_C2H2_2"/>
    <property type="match status" value="3"/>
</dbReference>
<keyword evidence="1" id="KW-0479">Metal-binding</keyword>
<feature type="domain" description="C2H2-type" evidence="7">
    <location>
        <begin position="779"/>
        <end position="806"/>
    </location>
</feature>
<evidence type="ECO:0000256" key="2">
    <source>
        <dbReference type="ARBA" id="ARBA00022737"/>
    </source>
</evidence>
<dbReference type="PANTHER" id="PTHR24379:SF121">
    <property type="entry name" value="C2H2-TYPE DOMAIN-CONTAINING PROTEIN"/>
    <property type="match status" value="1"/>
</dbReference>
<feature type="domain" description="C2H2-type" evidence="7">
    <location>
        <begin position="697"/>
        <end position="724"/>
    </location>
</feature>
<dbReference type="AlphaFoldDB" id="A0AAR5QKR6"/>
<evidence type="ECO:0000313" key="8">
    <source>
        <dbReference type="EnsemblMetazoa" id="XP_019773737.1"/>
    </source>
</evidence>
<dbReference type="SMART" id="SM00355">
    <property type="entry name" value="ZnF_C2H2"/>
    <property type="match status" value="6"/>
</dbReference>
<dbReference type="GO" id="GO:0008270">
    <property type="term" value="F:zinc ion binding"/>
    <property type="evidence" value="ECO:0007669"/>
    <property type="project" value="UniProtKB-KW"/>
</dbReference>
<dbReference type="Pfam" id="PF13894">
    <property type="entry name" value="zf-C2H2_4"/>
    <property type="match status" value="1"/>
</dbReference>
<dbReference type="Proteomes" id="UP000019118">
    <property type="component" value="Unassembled WGS sequence"/>
</dbReference>
<feature type="domain" description="C2H2-type" evidence="7">
    <location>
        <begin position="938"/>
        <end position="966"/>
    </location>
</feature>
<keyword evidence="3 5" id="KW-0863">Zinc-finger</keyword>
<evidence type="ECO:0000259" key="7">
    <source>
        <dbReference type="PROSITE" id="PS50157"/>
    </source>
</evidence>
<evidence type="ECO:0000256" key="1">
    <source>
        <dbReference type="ARBA" id="ARBA00022723"/>
    </source>
</evidence>
<feature type="region of interest" description="Disordered" evidence="6">
    <location>
        <begin position="583"/>
        <end position="604"/>
    </location>
</feature>
<name>A0AAR5QKR6_DENPD</name>
<feature type="compositionally biased region" description="Basic residues" evidence="6">
    <location>
        <begin position="629"/>
        <end position="653"/>
    </location>
</feature>
<keyword evidence="4" id="KW-0862">Zinc</keyword>
<dbReference type="InterPro" id="IPR013087">
    <property type="entry name" value="Znf_C2H2_type"/>
</dbReference>
<evidence type="ECO:0000256" key="6">
    <source>
        <dbReference type="SAM" id="MobiDB-lite"/>
    </source>
</evidence>
<protein>
    <recommendedName>
        <fullName evidence="7">C2H2-type domain-containing protein</fullName>
    </recommendedName>
</protein>
<feature type="region of interest" description="Disordered" evidence="6">
    <location>
        <begin position="617"/>
        <end position="666"/>
    </location>
</feature>
<feature type="compositionally biased region" description="Polar residues" evidence="6">
    <location>
        <begin position="904"/>
        <end position="923"/>
    </location>
</feature>
<dbReference type="PANTHER" id="PTHR24379">
    <property type="entry name" value="KRAB AND ZINC FINGER DOMAIN-CONTAINING"/>
    <property type="match status" value="1"/>
</dbReference>
<feature type="compositionally biased region" description="Basic and acidic residues" evidence="6">
    <location>
        <begin position="654"/>
        <end position="666"/>
    </location>
</feature>
<reference evidence="8" key="2">
    <citation type="submission" date="2024-08" db="UniProtKB">
        <authorList>
            <consortium name="EnsemblMetazoa"/>
        </authorList>
    </citation>
    <scope>IDENTIFICATION</scope>
</reference>
<evidence type="ECO:0000313" key="9">
    <source>
        <dbReference type="Proteomes" id="UP000019118"/>
    </source>
</evidence>
<evidence type="ECO:0000256" key="5">
    <source>
        <dbReference type="PROSITE-ProRule" id="PRU00042"/>
    </source>
</evidence>
<dbReference type="EnsemblMetazoa" id="XM_019918178.1">
    <property type="protein sequence ID" value="XP_019773737.1"/>
    <property type="gene ID" value="LOC109546979"/>
</dbReference>
<evidence type="ECO:0000256" key="4">
    <source>
        <dbReference type="ARBA" id="ARBA00022833"/>
    </source>
</evidence>
<proteinExistence type="predicted"/>
<feature type="compositionally biased region" description="Basic and acidic residues" evidence="6">
    <location>
        <begin position="618"/>
        <end position="628"/>
    </location>
</feature>
<dbReference type="Gene3D" id="3.30.160.60">
    <property type="entry name" value="Classic Zinc Finger"/>
    <property type="match status" value="1"/>
</dbReference>
<organism evidence="8 9">
    <name type="scientific">Dendroctonus ponderosae</name>
    <name type="common">Mountain pine beetle</name>
    <dbReference type="NCBI Taxonomy" id="77166"/>
    <lineage>
        <taxon>Eukaryota</taxon>
        <taxon>Metazoa</taxon>
        <taxon>Ecdysozoa</taxon>
        <taxon>Arthropoda</taxon>
        <taxon>Hexapoda</taxon>
        <taxon>Insecta</taxon>
        <taxon>Pterygota</taxon>
        <taxon>Neoptera</taxon>
        <taxon>Endopterygota</taxon>
        <taxon>Coleoptera</taxon>
        <taxon>Polyphaga</taxon>
        <taxon>Cucujiformia</taxon>
        <taxon>Curculionidae</taxon>
        <taxon>Scolytinae</taxon>
        <taxon>Dendroctonus</taxon>
    </lineage>
</organism>
<keyword evidence="9" id="KW-1185">Reference proteome</keyword>
<keyword evidence="2" id="KW-0677">Repeat</keyword>
<reference evidence="9" key="1">
    <citation type="journal article" date="2013" name="Genome Biol.">
        <title>Draft genome of the mountain pine beetle, Dendroctonus ponderosae Hopkins, a major forest pest.</title>
        <authorList>
            <person name="Keeling C.I."/>
            <person name="Yuen M.M."/>
            <person name="Liao N.Y."/>
            <person name="Docking T.R."/>
            <person name="Chan S.K."/>
            <person name="Taylor G.A."/>
            <person name="Palmquist D.L."/>
            <person name="Jackman S.D."/>
            <person name="Nguyen A."/>
            <person name="Li M."/>
            <person name="Henderson H."/>
            <person name="Janes J.K."/>
            <person name="Zhao Y."/>
            <person name="Pandoh P."/>
            <person name="Moore R."/>
            <person name="Sperling F.A."/>
            <person name="Huber D.P."/>
            <person name="Birol I."/>
            <person name="Jones S.J."/>
            <person name="Bohlmann J."/>
        </authorList>
    </citation>
    <scope>NUCLEOTIDE SEQUENCE</scope>
</reference>
<dbReference type="PROSITE" id="PS00028">
    <property type="entry name" value="ZINC_FINGER_C2H2_1"/>
    <property type="match status" value="4"/>
</dbReference>
<evidence type="ECO:0000256" key="3">
    <source>
        <dbReference type="ARBA" id="ARBA00022771"/>
    </source>
</evidence>